<keyword evidence="5 7" id="KW-1133">Transmembrane helix</keyword>
<dbReference type="EMBL" id="LKCM01000347">
    <property type="protein sequence ID" value="KPQ41486.1"/>
    <property type="molecule type" value="Genomic_DNA"/>
</dbReference>
<dbReference type="GO" id="GO:0005886">
    <property type="term" value="C:plasma membrane"/>
    <property type="evidence" value="ECO:0007669"/>
    <property type="project" value="UniProtKB-SubCell"/>
</dbReference>
<proteinExistence type="inferred from homology"/>
<feature type="transmembrane region" description="Helical" evidence="7">
    <location>
        <begin position="81"/>
        <end position="103"/>
    </location>
</feature>
<gene>
    <name evidence="8" type="ORF">MPEBLZ_03964</name>
</gene>
<evidence type="ECO:0000313" key="9">
    <source>
        <dbReference type="Proteomes" id="UP000050360"/>
    </source>
</evidence>
<evidence type="ECO:0000256" key="5">
    <source>
        <dbReference type="ARBA" id="ARBA00022989"/>
    </source>
</evidence>
<dbReference type="Pfam" id="PF13440">
    <property type="entry name" value="Polysacc_synt_3"/>
    <property type="match status" value="1"/>
</dbReference>
<comment type="similarity">
    <text evidence="2">Belongs to the polysaccharide synthase family.</text>
</comment>
<dbReference type="InterPro" id="IPR050833">
    <property type="entry name" value="Poly_Biosynth_Transport"/>
</dbReference>
<reference evidence="8 9" key="1">
    <citation type="submission" date="2015-09" db="EMBL/GenBank/DDBJ databases">
        <title>A metagenomics-based metabolic model of nitrate-dependent anaerobic oxidation of methane by Methanoperedens-like archaea.</title>
        <authorList>
            <person name="Arshad A."/>
            <person name="Speth D.R."/>
            <person name="De Graaf R.M."/>
            <person name="Op Den Camp H.J."/>
            <person name="Jetten M.S."/>
            <person name="Welte C.U."/>
        </authorList>
    </citation>
    <scope>NUCLEOTIDE SEQUENCE [LARGE SCALE GENOMIC DNA]</scope>
</reference>
<organism evidence="8 9">
    <name type="scientific">Candidatus Methanoperedens nitratireducens</name>
    <dbReference type="NCBI Taxonomy" id="1392998"/>
    <lineage>
        <taxon>Archaea</taxon>
        <taxon>Methanobacteriati</taxon>
        <taxon>Methanobacteriota</taxon>
        <taxon>Stenosarchaea group</taxon>
        <taxon>Methanomicrobia</taxon>
        <taxon>Methanosarcinales</taxon>
        <taxon>ANME-2 cluster</taxon>
        <taxon>Candidatus Methanoperedentaceae</taxon>
        <taxon>Candidatus Methanoperedens</taxon>
    </lineage>
</organism>
<dbReference type="PANTHER" id="PTHR30250:SF10">
    <property type="entry name" value="LIPOPOLYSACCHARIDE BIOSYNTHESIS PROTEIN WZXC"/>
    <property type="match status" value="1"/>
</dbReference>
<comment type="subcellular location">
    <subcellularLocation>
        <location evidence="1">Cell membrane</location>
        <topology evidence="1">Multi-pass membrane protein</topology>
    </subcellularLocation>
</comment>
<feature type="transmembrane region" description="Helical" evidence="7">
    <location>
        <begin position="210"/>
        <end position="229"/>
    </location>
</feature>
<accession>A0A0P8A0K5</accession>
<dbReference type="AlphaFoldDB" id="A0A0P8A0K5"/>
<feature type="transmembrane region" description="Helical" evidence="7">
    <location>
        <begin position="169"/>
        <end position="190"/>
    </location>
</feature>
<protein>
    <submittedName>
        <fullName evidence="8">Colanic acid exporter</fullName>
    </submittedName>
</protein>
<feature type="transmembrane region" description="Helical" evidence="7">
    <location>
        <begin position="318"/>
        <end position="340"/>
    </location>
</feature>
<sequence length="486" mass="54011">MSLTKKTLKNISAVGLFQVFGKILNLVTLIILARLLSPSDFGIVAIAGILITLVDGLKDFGMSSAVIQRKENVEKSLRTGFSIRLIMSILLFCVVYIVAPLWANFFKDQVISSILKISAIVIIIENFNFIPNTKLTKELRFEKIVISGFLGNISYSAVAIFMAYNGYSFWSLVYGRIIQGVVSSIIFWIINPWKFHLQLDKKIAKELFNYGKYVMATGFIILAFDNLIYTVLGKLIGPTVVGYYIIAYTWATFSSRQIVVIFDKVLFSTFSNISNDIPRLGNAFLKTLKYTSIITIPITLGIFALAPEFVKIVLGEKWAPAILPLQILCIAGLVYSLSSATSSLYLSMGKPNISTILVGMQLFLIILFIIPAAKIFGLIGVASLVSLSGLIFAPISFSLAVKFLGIEGKSFVKILIPPLLSAILMAIFIIGIKEYTKMYDIISKYPLLYLIFLVLSGIIMYVLILFILTNGRLKEDIRMLYSNLIS</sequence>
<keyword evidence="6 7" id="KW-0472">Membrane</keyword>
<feature type="transmembrane region" description="Helical" evidence="7">
    <location>
        <begin position="352"/>
        <end position="370"/>
    </location>
</feature>
<keyword evidence="3" id="KW-1003">Cell membrane</keyword>
<dbReference type="CDD" id="cd13127">
    <property type="entry name" value="MATE_tuaB_like"/>
    <property type="match status" value="1"/>
</dbReference>
<feature type="transmembrane region" description="Helical" evidence="7">
    <location>
        <begin position="141"/>
        <end position="163"/>
    </location>
</feature>
<dbReference type="PANTHER" id="PTHR30250">
    <property type="entry name" value="PST FAMILY PREDICTED COLANIC ACID TRANSPORTER"/>
    <property type="match status" value="1"/>
</dbReference>
<name>A0A0P8A0K5_9EURY</name>
<feature type="transmembrane region" description="Helical" evidence="7">
    <location>
        <begin position="447"/>
        <end position="469"/>
    </location>
</feature>
<keyword evidence="4 7" id="KW-0812">Transmembrane</keyword>
<evidence type="ECO:0000256" key="3">
    <source>
        <dbReference type="ARBA" id="ARBA00022475"/>
    </source>
</evidence>
<evidence type="ECO:0000256" key="1">
    <source>
        <dbReference type="ARBA" id="ARBA00004651"/>
    </source>
</evidence>
<evidence type="ECO:0000256" key="6">
    <source>
        <dbReference type="ARBA" id="ARBA00023136"/>
    </source>
</evidence>
<evidence type="ECO:0000256" key="7">
    <source>
        <dbReference type="SAM" id="Phobius"/>
    </source>
</evidence>
<feature type="transmembrane region" description="Helical" evidence="7">
    <location>
        <begin position="109"/>
        <end position="129"/>
    </location>
</feature>
<evidence type="ECO:0000313" key="8">
    <source>
        <dbReference type="EMBL" id="KPQ41486.1"/>
    </source>
</evidence>
<feature type="transmembrane region" description="Helical" evidence="7">
    <location>
        <begin position="41"/>
        <end position="60"/>
    </location>
</feature>
<feature type="transmembrane region" description="Helical" evidence="7">
    <location>
        <begin position="411"/>
        <end position="432"/>
    </location>
</feature>
<dbReference type="Proteomes" id="UP000050360">
    <property type="component" value="Unassembled WGS sequence"/>
</dbReference>
<feature type="transmembrane region" description="Helical" evidence="7">
    <location>
        <begin position="288"/>
        <end position="306"/>
    </location>
</feature>
<evidence type="ECO:0000256" key="2">
    <source>
        <dbReference type="ARBA" id="ARBA00007430"/>
    </source>
</evidence>
<comment type="caution">
    <text evidence="8">The sequence shown here is derived from an EMBL/GenBank/DDBJ whole genome shotgun (WGS) entry which is preliminary data.</text>
</comment>
<evidence type="ECO:0000256" key="4">
    <source>
        <dbReference type="ARBA" id="ARBA00022692"/>
    </source>
</evidence>
<feature type="transmembrane region" description="Helical" evidence="7">
    <location>
        <begin position="376"/>
        <end position="399"/>
    </location>
</feature>
<feature type="transmembrane region" description="Helical" evidence="7">
    <location>
        <begin position="12"/>
        <end position="35"/>
    </location>
</feature>